<reference evidence="1 2" key="1">
    <citation type="submission" date="2019-12" db="EMBL/GenBank/DDBJ databases">
        <title>Snethiella sp. nov. sp. isolated from sea sand.</title>
        <authorList>
            <person name="Kim J."/>
            <person name="Jeong S.E."/>
            <person name="Jung H.S."/>
            <person name="Jeon C.O."/>
        </authorList>
    </citation>
    <scope>NUCLEOTIDE SEQUENCE [LARGE SCALE GENOMIC DNA]</scope>
    <source>
        <strain evidence="1 2">DP05</strain>
    </source>
</reference>
<evidence type="ECO:0000313" key="2">
    <source>
        <dbReference type="Proteomes" id="UP000476030"/>
    </source>
</evidence>
<protein>
    <submittedName>
        <fullName evidence="1">PhnD/SsuA/transferrin family substrate-binding protein</fullName>
    </submittedName>
</protein>
<keyword evidence="2" id="KW-1185">Reference proteome</keyword>
<organism evidence="1 2">
    <name type="scientific">Sneathiella litorea</name>
    <dbReference type="NCBI Taxonomy" id="2606216"/>
    <lineage>
        <taxon>Bacteria</taxon>
        <taxon>Pseudomonadati</taxon>
        <taxon>Pseudomonadota</taxon>
        <taxon>Alphaproteobacteria</taxon>
        <taxon>Sneathiellales</taxon>
        <taxon>Sneathiellaceae</taxon>
        <taxon>Sneathiella</taxon>
    </lineage>
</organism>
<accession>A0A6L8W340</accession>
<name>A0A6L8W340_9PROT</name>
<dbReference type="AlphaFoldDB" id="A0A6L8W340"/>
<dbReference type="Gene3D" id="3.40.190.10">
    <property type="entry name" value="Periplasmic binding protein-like II"/>
    <property type="match status" value="2"/>
</dbReference>
<dbReference type="Pfam" id="PF12974">
    <property type="entry name" value="Phosphonate-bd"/>
    <property type="match status" value="1"/>
</dbReference>
<gene>
    <name evidence="1" type="ORF">GQE98_02015</name>
</gene>
<dbReference type="RefSeq" id="WP_161313874.1">
    <property type="nucleotide sequence ID" value="NZ_WTUW01000001.1"/>
</dbReference>
<evidence type="ECO:0000313" key="1">
    <source>
        <dbReference type="EMBL" id="MZR29401.1"/>
    </source>
</evidence>
<dbReference type="EMBL" id="WTUW01000001">
    <property type="protein sequence ID" value="MZR29401.1"/>
    <property type="molecule type" value="Genomic_DNA"/>
</dbReference>
<sequence length="264" mass="29273">MPAPIALLPMYDWPEIRDATDAYWSALHDSLSDAGFSPPTQLTRTEDPLPFWQHPNLLLGQTCGLPYVEKLAVDVSLVGTPAYDIDCGAGCYFSVIVVHKDSGIEELTDLDSAIFGYNDPLSQSGVAAFFSHLASEGISLNKIRQYKQVMSHRNAITELAERHIDLASIDAITWEHAKRFVSATDKLTVIARTDPTPGLPLITAQRPEKEVDRIHHAVVEAIASLSSDLQDTLLLSGLAATEETDYQLIKRRYENIRFDLKNLL</sequence>
<dbReference type="PANTHER" id="PTHR35841:SF1">
    <property type="entry name" value="PHOSPHONATES-BINDING PERIPLASMIC PROTEIN"/>
    <property type="match status" value="1"/>
</dbReference>
<comment type="caution">
    <text evidence="1">The sequence shown here is derived from an EMBL/GenBank/DDBJ whole genome shotgun (WGS) entry which is preliminary data.</text>
</comment>
<dbReference type="SUPFAM" id="SSF53850">
    <property type="entry name" value="Periplasmic binding protein-like II"/>
    <property type="match status" value="1"/>
</dbReference>
<dbReference type="Proteomes" id="UP000476030">
    <property type="component" value="Unassembled WGS sequence"/>
</dbReference>
<dbReference type="PANTHER" id="PTHR35841">
    <property type="entry name" value="PHOSPHONATES-BINDING PERIPLASMIC PROTEIN"/>
    <property type="match status" value="1"/>
</dbReference>
<proteinExistence type="predicted"/>